<gene>
    <name evidence="2" type="ORF">Ddye_024398</name>
</gene>
<dbReference type="GO" id="GO:0003676">
    <property type="term" value="F:nucleic acid binding"/>
    <property type="evidence" value="ECO:0007669"/>
    <property type="project" value="InterPro"/>
</dbReference>
<evidence type="ECO:0000313" key="2">
    <source>
        <dbReference type="EMBL" id="KAK2642635.1"/>
    </source>
</evidence>
<reference evidence="2" key="1">
    <citation type="journal article" date="2023" name="Plant J.">
        <title>Genome sequences and population genomics provide insights into the demographic history, inbreeding, and mutation load of two 'living fossil' tree species of Dipteronia.</title>
        <authorList>
            <person name="Feng Y."/>
            <person name="Comes H.P."/>
            <person name="Chen J."/>
            <person name="Zhu S."/>
            <person name="Lu R."/>
            <person name="Zhang X."/>
            <person name="Li P."/>
            <person name="Qiu J."/>
            <person name="Olsen K.M."/>
            <person name="Qiu Y."/>
        </authorList>
    </citation>
    <scope>NUCLEOTIDE SEQUENCE</scope>
    <source>
        <strain evidence="2">KIB01</strain>
    </source>
</reference>
<proteinExistence type="predicted"/>
<protein>
    <recommendedName>
        <fullName evidence="1">RNase H type-1 domain-containing protein</fullName>
    </recommendedName>
</protein>
<dbReference type="GO" id="GO:0004523">
    <property type="term" value="F:RNA-DNA hybrid ribonuclease activity"/>
    <property type="evidence" value="ECO:0007669"/>
    <property type="project" value="InterPro"/>
</dbReference>
<dbReference type="InterPro" id="IPR036397">
    <property type="entry name" value="RNaseH_sf"/>
</dbReference>
<evidence type="ECO:0000259" key="1">
    <source>
        <dbReference type="Pfam" id="PF13456"/>
    </source>
</evidence>
<dbReference type="InterPro" id="IPR052929">
    <property type="entry name" value="RNase_H-like_EbsB-rel"/>
</dbReference>
<dbReference type="CDD" id="cd06222">
    <property type="entry name" value="RNase_H_like"/>
    <property type="match status" value="1"/>
</dbReference>
<feature type="domain" description="RNase H type-1" evidence="1">
    <location>
        <begin position="167"/>
        <end position="280"/>
    </location>
</feature>
<dbReference type="InterPro" id="IPR044730">
    <property type="entry name" value="RNase_H-like_dom_plant"/>
</dbReference>
<evidence type="ECO:0000313" key="3">
    <source>
        <dbReference type="Proteomes" id="UP001280121"/>
    </source>
</evidence>
<keyword evidence="3" id="KW-1185">Reference proteome</keyword>
<organism evidence="2 3">
    <name type="scientific">Dipteronia dyeriana</name>
    <dbReference type="NCBI Taxonomy" id="168575"/>
    <lineage>
        <taxon>Eukaryota</taxon>
        <taxon>Viridiplantae</taxon>
        <taxon>Streptophyta</taxon>
        <taxon>Embryophyta</taxon>
        <taxon>Tracheophyta</taxon>
        <taxon>Spermatophyta</taxon>
        <taxon>Magnoliopsida</taxon>
        <taxon>eudicotyledons</taxon>
        <taxon>Gunneridae</taxon>
        <taxon>Pentapetalae</taxon>
        <taxon>rosids</taxon>
        <taxon>malvids</taxon>
        <taxon>Sapindales</taxon>
        <taxon>Sapindaceae</taxon>
        <taxon>Hippocastanoideae</taxon>
        <taxon>Acereae</taxon>
        <taxon>Dipteronia</taxon>
    </lineage>
</organism>
<dbReference type="InterPro" id="IPR012337">
    <property type="entry name" value="RNaseH-like_sf"/>
</dbReference>
<dbReference type="PANTHER" id="PTHR47074:SF11">
    <property type="entry name" value="REVERSE TRANSCRIPTASE-LIKE PROTEIN"/>
    <property type="match status" value="1"/>
</dbReference>
<dbReference type="EMBL" id="JANJYI010000007">
    <property type="protein sequence ID" value="KAK2642635.1"/>
    <property type="molecule type" value="Genomic_DNA"/>
</dbReference>
<dbReference type="AlphaFoldDB" id="A0AAD9TUQ4"/>
<sequence>MANRFSLALEEICEEGLSQLISKAHLQGDLLGFKCNRFGLTITHLFFADDSLLFCKANSSNCVAIRSLLEDCAKASEQVINFEKSAMCSSVMVNEVVYVGDWLVLGEFATVRQVLSLTYGFGGRCLVVEILLESRIPMKVKVFIWKACNNWIPTRLNLARKALDKASRVVGIGIVIRDSKGLVTASSCQRIIATYAPHMAETVALYRGLLLAYEVGCFEVDAESDAVLVINWVSDGKVVDSDKGLILKDILSLSRQMGFCSFKFTSRECNYVSHCLAKLALSFDFDRVWIEEFPPCVTRLPVVDCPSCL</sequence>
<comment type="caution">
    <text evidence="2">The sequence shown here is derived from an EMBL/GenBank/DDBJ whole genome shotgun (WGS) entry which is preliminary data.</text>
</comment>
<name>A0AAD9TUQ4_9ROSI</name>
<accession>A0AAD9TUQ4</accession>
<dbReference type="Pfam" id="PF13456">
    <property type="entry name" value="RVT_3"/>
    <property type="match status" value="1"/>
</dbReference>
<dbReference type="Gene3D" id="3.30.420.10">
    <property type="entry name" value="Ribonuclease H-like superfamily/Ribonuclease H"/>
    <property type="match status" value="1"/>
</dbReference>
<dbReference type="Proteomes" id="UP001280121">
    <property type="component" value="Unassembled WGS sequence"/>
</dbReference>
<dbReference type="SUPFAM" id="SSF53098">
    <property type="entry name" value="Ribonuclease H-like"/>
    <property type="match status" value="1"/>
</dbReference>
<dbReference type="PANTHER" id="PTHR47074">
    <property type="entry name" value="BNAC02G40300D PROTEIN"/>
    <property type="match status" value="1"/>
</dbReference>
<dbReference type="InterPro" id="IPR002156">
    <property type="entry name" value="RNaseH_domain"/>
</dbReference>